<dbReference type="InterPro" id="IPR011579">
    <property type="entry name" value="ATPase_dom"/>
</dbReference>
<gene>
    <name evidence="2" type="ORF">GJU95_01175</name>
</gene>
<dbReference type="PANTHER" id="PTHR34301:SF8">
    <property type="entry name" value="ATPASE DOMAIN-CONTAINING PROTEIN"/>
    <property type="match status" value="1"/>
</dbReference>
<dbReference type="GeneID" id="83569972"/>
<evidence type="ECO:0000313" key="3">
    <source>
        <dbReference type="Proteomes" id="UP000488295"/>
    </source>
</evidence>
<dbReference type="PANTHER" id="PTHR34301">
    <property type="entry name" value="DNA-BINDING PROTEIN-RELATED"/>
    <property type="match status" value="1"/>
</dbReference>
<dbReference type="Proteomes" id="UP000488295">
    <property type="component" value="Unassembled WGS sequence"/>
</dbReference>
<evidence type="ECO:0000313" key="2">
    <source>
        <dbReference type="EMBL" id="MTE02393.1"/>
    </source>
</evidence>
<dbReference type="AlphaFoldDB" id="A0A9X5AKZ3"/>
<protein>
    <submittedName>
        <fullName evidence="2">AAA family ATPase</fullName>
    </submittedName>
</protein>
<reference evidence="2 3" key="1">
    <citation type="submission" date="2019-11" db="EMBL/GenBank/DDBJ databases">
        <title>Gastrointestinal microbiota of Peromyscus leucopus.</title>
        <authorList>
            <person name="Milovic A."/>
            <person name="Bassam K."/>
            <person name="Barbour A.G."/>
        </authorList>
    </citation>
    <scope>NUCLEOTIDE SEQUENCE [LARGE SCALE GENOMIC DNA]</scope>
    <source>
        <strain evidence="2 3">LL8</strain>
    </source>
</reference>
<organism evidence="2 3">
    <name type="scientific">Lactobacillus johnsonii</name>
    <dbReference type="NCBI Taxonomy" id="33959"/>
    <lineage>
        <taxon>Bacteria</taxon>
        <taxon>Bacillati</taxon>
        <taxon>Bacillota</taxon>
        <taxon>Bacilli</taxon>
        <taxon>Lactobacillales</taxon>
        <taxon>Lactobacillaceae</taxon>
        <taxon>Lactobacillus</taxon>
    </lineage>
</organism>
<accession>A0A9X5AKZ3</accession>
<dbReference type="SUPFAM" id="SSF52540">
    <property type="entry name" value="P-loop containing nucleoside triphosphate hydrolases"/>
    <property type="match status" value="1"/>
</dbReference>
<evidence type="ECO:0000259" key="1">
    <source>
        <dbReference type="Pfam" id="PF01637"/>
    </source>
</evidence>
<dbReference type="Gene3D" id="3.40.50.300">
    <property type="entry name" value="P-loop containing nucleotide triphosphate hydrolases"/>
    <property type="match status" value="1"/>
</dbReference>
<name>A0A9X5AKZ3_LACJH</name>
<sequence length="361" mass="41926">MNPFNPTFGDVPKIFLDRTKQLDTVIKGLEHETSPYHTTLVYGLRGSGKTTFLSDISNQMSKKDNWIVINLAVGEDLLITLVKLIYERMNNKFHKIFDQLDWHFELWGISFNKESQKLESNDARIILEGILKQLKAKGIKVLVTLDEAQSTVEVKQFATTYQLMRREKYDIFLIMTGLPSEVSELQNDDILTFLLRSGRITLTPLDAISMKYSYLSAFTKGRRKIDDVVLTKMVRMTAGYAYAFQLLGYLVWDTEDKLITDNTLQTILPEYKEMLFRNVYVKVYSSLSPKDKEFIQAMIESDEDKVAISKIMAKMDKPKNYISIYRRRLIDDQVIISKERGSVEFTLPYFADFVEEFGDMY</sequence>
<proteinExistence type="predicted"/>
<dbReference type="RefSeq" id="WP_135014440.1">
    <property type="nucleotide sequence ID" value="NZ_CP059055.1"/>
</dbReference>
<dbReference type="InterPro" id="IPR027417">
    <property type="entry name" value="P-loop_NTPase"/>
</dbReference>
<feature type="domain" description="ATPase" evidence="1">
    <location>
        <begin position="15"/>
        <end position="156"/>
    </location>
</feature>
<dbReference type="GO" id="GO:0005524">
    <property type="term" value="F:ATP binding"/>
    <property type="evidence" value="ECO:0007669"/>
    <property type="project" value="InterPro"/>
</dbReference>
<comment type="caution">
    <text evidence="2">The sequence shown here is derived from an EMBL/GenBank/DDBJ whole genome shotgun (WGS) entry which is preliminary data.</text>
</comment>
<dbReference type="Pfam" id="PF01637">
    <property type="entry name" value="ATPase_2"/>
    <property type="match status" value="1"/>
</dbReference>
<dbReference type="EMBL" id="WKKC01000002">
    <property type="protein sequence ID" value="MTE02393.1"/>
    <property type="molecule type" value="Genomic_DNA"/>
</dbReference>